<dbReference type="SUPFAM" id="SSF53300">
    <property type="entry name" value="vWA-like"/>
    <property type="match status" value="1"/>
</dbReference>
<name>A0ABY1S797_CALBS</name>
<dbReference type="SUPFAM" id="SSF49373">
    <property type="entry name" value="Invasin/intimin cell-adhesion fragments"/>
    <property type="match status" value="2"/>
</dbReference>
<dbReference type="InterPro" id="IPR008979">
    <property type="entry name" value="Galactose-bd-like_sf"/>
</dbReference>
<dbReference type="SUPFAM" id="SSF49265">
    <property type="entry name" value="Fibronectin type III"/>
    <property type="match status" value="1"/>
</dbReference>
<dbReference type="SMART" id="SM00710">
    <property type="entry name" value="PbH1"/>
    <property type="match status" value="4"/>
</dbReference>
<dbReference type="SUPFAM" id="SSF49785">
    <property type="entry name" value="Galactose-binding domain-like"/>
    <property type="match status" value="1"/>
</dbReference>
<reference evidence="7 8" key="1">
    <citation type="submission" date="2017-05" db="EMBL/GenBank/DDBJ databases">
        <authorList>
            <person name="Varghese N."/>
            <person name="Submissions S."/>
        </authorList>
    </citation>
    <scope>NUCLEOTIDE SEQUENCE [LARGE SCALE GENOMIC DNA]</scope>
    <source>
        <strain evidence="7 8">MACB1020</strain>
    </source>
</reference>
<dbReference type="InterPro" id="IPR053180">
    <property type="entry name" value="Ca-binding_acidic-repeat"/>
</dbReference>
<dbReference type="InterPro" id="IPR002035">
    <property type="entry name" value="VWF_A"/>
</dbReference>
<gene>
    <name evidence="7" type="ORF">SAMN05216240_0937</name>
</gene>
<comment type="subcellular location">
    <subcellularLocation>
        <location evidence="1">Secreted</location>
    </subcellularLocation>
</comment>
<dbReference type="Pfam" id="PF02368">
    <property type="entry name" value="Big_2"/>
    <property type="match status" value="2"/>
</dbReference>
<keyword evidence="4" id="KW-0106">Calcium</keyword>
<dbReference type="InterPro" id="IPR056861">
    <property type="entry name" value="HMCN1-like_VWA"/>
</dbReference>
<dbReference type="PANTHER" id="PTHR37467:SF1">
    <property type="entry name" value="EXPORTED CALCIUM-BINDING GLYCOPROTEIN"/>
    <property type="match status" value="1"/>
</dbReference>
<organism evidence="7 8">
    <name type="scientific">Caldicellulosiruptor bescii</name>
    <name type="common">Anaerocellum thermophilum</name>
    <dbReference type="NCBI Taxonomy" id="31899"/>
    <lineage>
        <taxon>Bacteria</taxon>
        <taxon>Bacillati</taxon>
        <taxon>Bacillota</taxon>
        <taxon>Bacillota incertae sedis</taxon>
        <taxon>Caldicellulosiruptorales</taxon>
        <taxon>Caldicellulosiruptoraceae</taxon>
        <taxon>Caldicellulosiruptor</taxon>
    </lineage>
</organism>
<feature type="domain" description="VWFA" evidence="6">
    <location>
        <begin position="844"/>
        <end position="1023"/>
    </location>
</feature>
<dbReference type="InterPro" id="IPR039448">
    <property type="entry name" value="Beta_helix"/>
</dbReference>
<dbReference type="PROSITE" id="PS50234">
    <property type="entry name" value="VWFA"/>
    <property type="match status" value="1"/>
</dbReference>
<evidence type="ECO:0000313" key="7">
    <source>
        <dbReference type="EMBL" id="SMR92321.1"/>
    </source>
</evidence>
<dbReference type="Pfam" id="PF25106">
    <property type="entry name" value="VWA_4"/>
    <property type="match status" value="1"/>
</dbReference>
<dbReference type="Gene3D" id="2.60.40.1080">
    <property type="match status" value="2"/>
</dbReference>
<dbReference type="PANTHER" id="PTHR37467">
    <property type="entry name" value="EXPORTED CALCIUM-BINDING GLYCOPROTEIN-RELATED"/>
    <property type="match status" value="1"/>
</dbReference>
<dbReference type="Proteomes" id="UP000196803">
    <property type="component" value="Unassembled WGS sequence"/>
</dbReference>
<evidence type="ECO:0000256" key="3">
    <source>
        <dbReference type="ARBA" id="ARBA00022729"/>
    </source>
</evidence>
<keyword evidence="2" id="KW-0964">Secreted</keyword>
<dbReference type="SUPFAM" id="SSF51126">
    <property type="entry name" value="Pectin lyase-like"/>
    <property type="match status" value="1"/>
</dbReference>
<keyword evidence="3" id="KW-0732">Signal</keyword>
<dbReference type="InterPro" id="IPR006626">
    <property type="entry name" value="PbH1"/>
</dbReference>
<dbReference type="InterPro" id="IPR003343">
    <property type="entry name" value="Big_2"/>
</dbReference>
<evidence type="ECO:0000256" key="4">
    <source>
        <dbReference type="ARBA" id="ARBA00022837"/>
    </source>
</evidence>
<keyword evidence="8" id="KW-1185">Reference proteome</keyword>
<feature type="region of interest" description="Disordered" evidence="5">
    <location>
        <begin position="545"/>
        <end position="566"/>
    </location>
</feature>
<dbReference type="InterPro" id="IPR059100">
    <property type="entry name" value="TSP3_bac"/>
</dbReference>
<dbReference type="InterPro" id="IPR028974">
    <property type="entry name" value="TSP_type-3_rpt"/>
</dbReference>
<dbReference type="RefSeq" id="WP_088239318.1">
    <property type="nucleotide sequence ID" value="NZ_FXXC01000001.1"/>
</dbReference>
<dbReference type="Pfam" id="PF13229">
    <property type="entry name" value="Beta_helix"/>
    <property type="match status" value="1"/>
</dbReference>
<protein>
    <submittedName>
        <fullName evidence="7">Right handed beta helix region</fullName>
    </submittedName>
</protein>
<evidence type="ECO:0000256" key="2">
    <source>
        <dbReference type="ARBA" id="ARBA00022525"/>
    </source>
</evidence>
<dbReference type="InterPro" id="IPR008964">
    <property type="entry name" value="Invasin/intimin_cell_adhesion"/>
</dbReference>
<dbReference type="Gene3D" id="3.40.50.410">
    <property type="entry name" value="von Willebrand factor, type A domain"/>
    <property type="match status" value="1"/>
</dbReference>
<dbReference type="SMART" id="SM00635">
    <property type="entry name" value="BID_2"/>
    <property type="match status" value="2"/>
</dbReference>
<comment type="caution">
    <text evidence="7">The sequence shown here is derived from an EMBL/GenBank/DDBJ whole genome shotgun (WGS) entry which is preliminary data.</text>
</comment>
<dbReference type="InterPro" id="IPR036465">
    <property type="entry name" value="vWFA_dom_sf"/>
</dbReference>
<dbReference type="InterPro" id="IPR036116">
    <property type="entry name" value="FN3_sf"/>
</dbReference>
<dbReference type="InterPro" id="IPR011050">
    <property type="entry name" value="Pectin_lyase_fold/virulence"/>
</dbReference>
<dbReference type="InterPro" id="IPR013783">
    <property type="entry name" value="Ig-like_fold"/>
</dbReference>
<evidence type="ECO:0000259" key="6">
    <source>
        <dbReference type="PROSITE" id="PS50234"/>
    </source>
</evidence>
<sequence length="1831" mass="206027">MPKRVISFVMLLSFLISIFLSYQAFSYSDKVLKDISIFVTKVERLDNNQYKATWGYENPNKSTIMLPKGHSKLFGDIKRGDCIYRFEPGKHATAFSTLFTGDRVIWEIKNISGKEKRAIAYKEAANLDFNSSLISINFQPYIKGQNNILTEGFILDSGEVFSNQFGLDFGFEKKAKTFRDNACKDPLVCTGVILEHNNKWQIKLPNGAYDVVISVGSANKDTCNTVIVEGQEFCLNLKLKRGEFQQIKKKVILNDEYLTLSTSFHGNSKTVLNYIQIFSKKVCSISLEPKEMEIEIGESLYLFAKVIPEWADNQEVIFSSENPSIAEVDQKGMVTGVAAGTTNIIAQTKDGGYKAVCKVTVVESGVPYQISFAKTRLDVEIGKSRKIEYIIEPVGYKGKIEWISLNPDIAEVDSQGNVKGVSVGETRVKANLPETGSFDVCRIVVHDKYPYPFVLMADSVYGDVYLEWDEVCNAEYYVVKRKAETEENYKEIAKTKNTSFVDTTCYEDGRYYYVVYAYNSFGESHSNEEIVDVRNLDSDFDGINDKKESMQGLNPKVQDSDRDGLEDSYEAELGTNPLSKDSDNDGLSDYFELEISKTDPLISDSDSDGIIDSKEDFDNDKLDNLSEEKTFTSPIFADTDFDGISDYDEIFISKTNPIKVDTDEDGLFDKTEVDSGLNPLSKDSDGNGVIDGEESIYQVVSGERLRSVNQNEQVVFGLKIKAKGEIVNSVVVQKVYNSSTFFANGFIVGEPVKIECFEPFEIAQLQFRLNDTVLEGGQLSHFAVVCYDTKGGKFSLPKATYNESSKTITVETNHFSVYYLINLKKYLDITGLKSGTVSPSGQADIVFVIDTTGSMSDEIDAVKQNINNFVDKLKTKDISVNLGLVTYKDITCDGLNSTVGHGFFSSADDFKNALGSIKVDGGGDTPETLIDALETARLLGFRENSTKFIVVLTDANYKLENRFGIKSADEIIERLKSDNIIVSVVSPTSFEGLYSAFSSQTKGIFADIYSDFSSTLEKLIDLANQYVNDGSWIVLSNLDIIKLKKAPDLNDSVTDTDGDGLADSEELKNSQKITLELPWGGLLENLEIWDFVSYPTKVDSDEDGLSDYGEVLKYKTSPIDFDTDCDLLSDLEEIEAGTNPVVVDSDEDGLSDSVEFYLFSGDEAFDPNTETTLWGCDYEEAVLYLREELPLYVKRNTVEDVILTTTCSLYKKQQTLNNSRKRSKVTMLNKNIVFCSRNDEKLLIEPDEELIICEGSTIYVNSKYPELFKVYGSLKIGGPNKKTYVKIGNPNNSLKSNTLKAIREYTSRMTIFAVVAPMECGNQPRCEITNIELSSFAGFLSIGHKGYVKIDGCTLKNVKTGIYVSPVCSPQGSQLLVSNTTFHSCSTAGLWLCANIKPVRINKSIFYSAPVIVDSKDANLRFDECIFENCNNSKDEPAFRTLQRGSKNILFLSCAFRNNSIGIHAYYHKTIVFINDCVFEGHKYCSILRQVSPKVIVDRHTRFLETIEPIVKFEGASTSETLFSAILGLLDPCGIKDIIEILAGEDIITGEEIPGIEKVERLLFLTLNANDIRRADDIEKWLKYLDEIEKNSSKEFRDSVAKYSPEFAEKICRKLSNFEISVAGRLYDKIGEFFTQGLNIYIDSHYKKLMELSEEYGREAVYLSIHEGLENAERRLAMISNNTREIKNKEDLVYFINSSNELAKSLGVSAFKESNYRDCLYKYLGIDNIKDLANKAYQVHHIFPQSLFGEGGRYELIFKKAGLNVHDVRFLGLWDAKNHLKKSYDYNREWLEEMRKLLRKHGDRIEDIDIIEVIEKGREIADRYGFTRVRF</sequence>
<evidence type="ECO:0000256" key="1">
    <source>
        <dbReference type="ARBA" id="ARBA00004613"/>
    </source>
</evidence>
<dbReference type="SMART" id="SM00327">
    <property type="entry name" value="VWA"/>
    <property type="match status" value="1"/>
</dbReference>
<accession>A0ABY1S797</accession>
<dbReference type="EMBL" id="FXXC01000001">
    <property type="protein sequence ID" value="SMR92321.1"/>
    <property type="molecule type" value="Genomic_DNA"/>
</dbReference>
<dbReference type="CDD" id="cd00198">
    <property type="entry name" value="vWFA"/>
    <property type="match status" value="1"/>
</dbReference>
<evidence type="ECO:0000256" key="5">
    <source>
        <dbReference type="SAM" id="MobiDB-lite"/>
    </source>
</evidence>
<dbReference type="Gene3D" id="2.60.40.10">
    <property type="entry name" value="Immunoglobulins"/>
    <property type="match status" value="1"/>
</dbReference>
<proteinExistence type="predicted"/>
<dbReference type="Pfam" id="PF18884">
    <property type="entry name" value="TSP3_bac"/>
    <property type="match status" value="4"/>
</dbReference>
<evidence type="ECO:0000313" key="8">
    <source>
        <dbReference type="Proteomes" id="UP000196803"/>
    </source>
</evidence>
<dbReference type="Gene3D" id="2.60.120.430">
    <property type="entry name" value="Galactose-binding lectin"/>
    <property type="match status" value="1"/>
</dbReference>
<dbReference type="SUPFAM" id="SSF103647">
    <property type="entry name" value="TSP type-3 repeat"/>
    <property type="match status" value="1"/>
</dbReference>